<dbReference type="PANTHER" id="PTHR16795">
    <property type="entry name" value="LIMBIN/ELLIS-VAN CREVELD PROTEIN"/>
    <property type="match status" value="1"/>
</dbReference>
<dbReference type="Pfam" id="PF12297">
    <property type="entry name" value="EVC2_like"/>
    <property type="match status" value="1"/>
</dbReference>
<evidence type="ECO:0000256" key="3">
    <source>
        <dbReference type="ARBA" id="ARBA00022475"/>
    </source>
</evidence>
<keyword evidence="4" id="KW-0963">Cytoplasm</keyword>
<feature type="region of interest" description="Disordered" evidence="10">
    <location>
        <begin position="955"/>
        <end position="988"/>
    </location>
</feature>
<evidence type="ECO:0000256" key="6">
    <source>
        <dbReference type="ARBA" id="ARBA00022989"/>
    </source>
</evidence>
<feature type="transmembrane region" description="Helical" evidence="11">
    <location>
        <begin position="362"/>
        <end position="388"/>
    </location>
</feature>
<dbReference type="GeneTree" id="ENSGT00940000154127"/>
<reference evidence="12" key="3">
    <citation type="submission" date="2025-09" db="UniProtKB">
        <authorList>
            <consortium name="Ensembl"/>
        </authorList>
    </citation>
    <scope>IDENTIFICATION</scope>
</reference>
<feature type="compositionally biased region" description="Basic and acidic residues" evidence="10">
    <location>
        <begin position="956"/>
        <end position="988"/>
    </location>
</feature>
<keyword evidence="7 11" id="KW-0472">Membrane</keyword>
<accession>A0A4W5MWZ9</accession>
<organism evidence="12 13">
    <name type="scientific">Hucho hucho</name>
    <name type="common">huchen</name>
    <dbReference type="NCBI Taxonomy" id="62062"/>
    <lineage>
        <taxon>Eukaryota</taxon>
        <taxon>Metazoa</taxon>
        <taxon>Chordata</taxon>
        <taxon>Craniata</taxon>
        <taxon>Vertebrata</taxon>
        <taxon>Euteleostomi</taxon>
        <taxon>Actinopterygii</taxon>
        <taxon>Neopterygii</taxon>
        <taxon>Teleostei</taxon>
        <taxon>Protacanthopterygii</taxon>
        <taxon>Salmoniformes</taxon>
        <taxon>Salmonidae</taxon>
        <taxon>Salmoninae</taxon>
        <taxon>Hucho</taxon>
    </lineage>
</organism>
<dbReference type="GO" id="GO:0007224">
    <property type="term" value="P:smoothened signaling pathway"/>
    <property type="evidence" value="ECO:0007669"/>
    <property type="project" value="InterPro"/>
</dbReference>
<dbReference type="Ensembl" id="ENSHHUT00000045164.1">
    <property type="protein sequence ID" value="ENSHHUP00000043531.1"/>
    <property type="gene ID" value="ENSHHUG00000026716.1"/>
</dbReference>
<evidence type="ECO:0000256" key="10">
    <source>
        <dbReference type="SAM" id="MobiDB-lite"/>
    </source>
</evidence>
<feature type="region of interest" description="Disordered" evidence="10">
    <location>
        <begin position="1108"/>
        <end position="1141"/>
    </location>
</feature>
<protein>
    <submittedName>
        <fullName evidence="12">EvC ciliary complex subunit 2</fullName>
    </submittedName>
</protein>
<feature type="compositionally biased region" description="Polar residues" evidence="10">
    <location>
        <begin position="840"/>
        <end position="859"/>
    </location>
</feature>
<evidence type="ECO:0000256" key="1">
    <source>
        <dbReference type="ARBA" id="ARBA00004120"/>
    </source>
</evidence>
<feature type="region of interest" description="Disordered" evidence="10">
    <location>
        <begin position="81"/>
        <end position="105"/>
    </location>
</feature>
<keyword evidence="9" id="KW-0966">Cell projection</keyword>
<dbReference type="InterPro" id="IPR026501">
    <property type="entry name" value="Limbin/EVC"/>
</dbReference>
<evidence type="ECO:0000256" key="9">
    <source>
        <dbReference type="ARBA" id="ARBA00023273"/>
    </source>
</evidence>
<evidence type="ECO:0000256" key="4">
    <source>
        <dbReference type="ARBA" id="ARBA00022490"/>
    </source>
</evidence>
<feature type="compositionally biased region" description="Basic and acidic residues" evidence="10">
    <location>
        <begin position="86"/>
        <end position="99"/>
    </location>
</feature>
<keyword evidence="8" id="KW-0206">Cytoskeleton</keyword>
<proteinExistence type="predicted"/>
<keyword evidence="13" id="KW-1185">Reference proteome</keyword>
<evidence type="ECO:0000256" key="5">
    <source>
        <dbReference type="ARBA" id="ARBA00022692"/>
    </source>
</evidence>
<evidence type="ECO:0000313" key="12">
    <source>
        <dbReference type="Ensembl" id="ENSHHUP00000043531.1"/>
    </source>
</evidence>
<evidence type="ECO:0000256" key="7">
    <source>
        <dbReference type="ARBA" id="ARBA00023136"/>
    </source>
</evidence>
<comment type="subcellular location">
    <subcellularLocation>
        <location evidence="2">Cell membrane</location>
        <topology evidence="2">Single-pass membrane protein</topology>
    </subcellularLocation>
    <subcellularLocation>
        <location evidence="1">Cytoplasm</location>
        <location evidence="1">Cytoskeleton</location>
        <location evidence="1">Cilium basal body</location>
    </subcellularLocation>
</comment>
<evidence type="ECO:0000256" key="2">
    <source>
        <dbReference type="ARBA" id="ARBA00004162"/>
    </source>
</evidence>
<reference evidence="13" key="1">
    <citation type="submission" date="2018-06" db="EMBL/GenBank/DDBJ databases">
        <title>Genome assembly of Danube salmon.</title>
        <authorList>
            <person name="Macqueen D.J."/>
            <person name="Gundappa M.K."/>
        </authorList>
    </citation>
    <scope>NUCLEOTIDE SEQUENCE [LARGE SCALE GENOMIC DNA]</scope>
</reference>
<name>A0A4W5MWZ9_9TELE</name>
<evidence type="ECO:0000313" key="13">
    <source>
        <dbReference type="Proteomes" id="UP000314982"/>
    </source>
</evidence>
<keyword evidence="5 11" id="KW-0812">Transmembrane</keyword>
<keyword evidence="6 11" id="KW-1133">Transmembrane helix</keyword>
<keyword evidence="3" id="KW-1003">Cell membrane</keyword>
<dbReference type="STRING" id="62062.ENSHHUP00000043531"/>
<sequence length="1439" mass="162342">MLQVHFLVEVVTVCTIFFCFQLEYRPIFWRRLQHRPFHSYAFHNVSHHDNPCHSAIMGDSNNVHPAFCYISVLSWGTRQNSFGNGRPRDSPRPFQHDPGGKSAELSLKKMDGQPGPCGPLAFCAEEGPLRSVAPAGPGGQSLYTSLSRLANVMQHRARSRRSSLTRYITGHTLPQIQSAAQPSAFGLKFQKCAQVEAGTEFPQLTFFLLINNTGPPGDSNLSQLAIRDSVSGIAPLQSGGMVVEKGFQTFTIDSLPAGSQYVVTYTALIKGHKSEILDLPAFLTFSNASLVLQTLCPFVSCSVYIAKAAALYLAVHRRYSRVIYTVFLITQNDVNMFGPMVANLTLRLNSTDKIYPNHYVHFAGFVGGFFLSLLLLSLGFLAMNLICARARKNSLERRKKRGASDPEYAVCSMSETAKEEAAFEDKMVDIMVLEDPQNMYQALENLEMSSLLRATSSLESSRVQMYKDVIAALLAALRSQNHMSQQAEQRLLSVLHGQLMGMEGKLKEEHLARMATLAAQCNLETREQMEAEHRREAQEKARAEVLFQHSDEQELHQCSVLLEKLHKLNQSHLQRTLLVRHEEASAKVQRQIVEWRRVELHKIFSEELEEATRMGELEKTEARSLLHDYFAYQNQLEEVLDVVLANQRCMLGERHAQRRFLVHSLHSLKGLISETFSRTSSQIENCFSQYRRGSDVSEEQVELLLDKAQKELVLVRQGLDEALNRERRAMHCGLVKKRRDLISDMLQGHKQRQKELSALSRGGLEEDRVEVEPAQHLRCWQSLLTAQCLELGELINNLDEEAAADIRKVTMRVIHSAMAEVKAVQPAVAQALLALGNPRGTLQQPESGAPTGANSSTLSQAQERLHLEGKAAVRTLQASRDSLHQGMERELQEQQELRARGQVFFRSLCSSQLTLSDEELLHMKLEFQNCLSRMDHCLMLPHALSRSKLQTALSTWRKEMEEQAEHPQPEKKSRTKGKSTEGRQRADPSELLLFQKKMEDRIQMFEKEKEMERTVREKVLEEMRSVRESELRNQADGLAVQMAALHYQKAERRTRVLETSRALLTIQSLLTEELRASRSLVAAPIAQSIQNHRLGLEEAELQLQREHAELESLESGPSKHRPPKDPHHSDNEEEEEEEEGQRRLFHIERDSRMATILHEALYTCDQVTTLQTERLQEANARNQAMEDLKEQLELKRLYTNCDQDLEFAARLVKQSQVSTEVLLEALRLLLPTLPESELLSLIDALCPKQSVFPASAEQESTVWPGGAGKSLLVRLREEMVGRNVSAHSTDKDRNQFQEKRQSLLERLFLNPRPEARRDVMQVLVQEKGREGVVAIPKPVWTGTSQTIASEQLQDSVLISVGGGVEVDSETVFVSTTAAAPSTSGSANDVVVLDIPTTGERVFVFRALPEPQNTTGATNRKKKRNFLNLKKGSVAPTDQP</sequence>
<reference evidence="12" key="2">
    <citation type="submission" date="2025-08" db="UniProtKB">
        <authorList>
            <consortium name="Ensembl"/>
        </authorList>
    </citation>
    <scope>IDENTIFICATION</scope>
</reference>
<evidence type="ECO:0000256" key="8">
    <source>
        <dbReference type="ARBA" id="ARBA00023212"/>
    </source>
</evidence>
<dbReference type="GO" id="GO:0060170">
    <property type="term" value="C:ciliary membrane"/>
    <property type="evidence" value="ECO:0007669"/>
    <property type="project" value="TreeGrafter"/>
</dbReference>
<dbReference type="InterPro" id="IPR022076">
    <property type="entry name" value="Limbin"/>
</dbReference>
<dbReference type="PANTHER" id="PTHR16795:SF14">
    <property type="entry name" value="LIMBIN"/>
    <property type="match status" value="1"/>
</dbReference>
<dbReference type="GO" id="GO:0098797">
    <property type="term" value="C:plasma membrane protein complex"/>
    <property type="evidence" value="ECO:0007669"/>
    <property type="project" value="TreeGrafter"/>
</dbReference>
<dbReference type="Proteomes" id="UP000314982">
    <property type="component" value="Unassembled WGS sequence"/>
</dbReference>
<feature type="region of interest" description="Disordered" evidence="10">
    <location>
        <begin position="839"/>
        <end position="859"/>
    </location>
</feature>
<evidence type="ECO:0000256" key="11">
    <source>
        <dbReference type="SAM" id="Phobius"/>
    </source>
</evidence>